<evidence type="ECO:0000256" key="5">
    <source>
        <dbReference type="ARBA" id="ARBA00022741"/>
    </source>
</evidence>
<evidence type="ECO:0000256" key="1">
    <source>
        <dbReference type="ARBA" id="ARBA00004236"/>
    </source>
</evidence>
<comment type="subcellular location">
    <subcellularLocation>
        <location evidence="1">Cell membrane</location>
    </subcellularLocation>
</comment>
<keyword evidence="3" id="KW-0813">Transport</keyword>
<evidence type="ECO:0000256" key="7">
    <source>
        <dbReference type="ARBA" id="ARBA00022967"/>
    </source>
</evidence>
<protein>
    <submittedName>
        <fullName evidence="10">ABC transporter</fullName>
    </submittedName>
</protein>
<dbReference type="SMART" id="SM00382">
    <property type="entry name" value="AAA"/>
    <property type="match status" value="1"/>
</dbReference>
<evidence type="ECO:0000256" key="4">
    <source>
        <dbReference type="ARBA" id="ARBA00022475"/>
    </source>
</evidence>
<evidence type="ECO:0000256" key="2">
    <source>
        <dbReference type="ARBA" id="ARBA00005417"/>
    </source>
</evidence>
<evidence type="ECO:0000259" key="9">
    <source>
        <dbReference type="PROSITE" id="PS50893"/>
    </source>
</evidence>
<comment type="similarity">
    <text evidence="2">Belongs to the ABC transporter superfamily.</text>
</comment>
<dbReference type="Proteomes" id="UP000178086">
    <property type="component" value="Unassembled WGS sequence"/>
</dbReference>
<keyword evidence="8" id="KW-0472">Membrane</keyword>
<dbReference type="SUPFAM" id="SSF52540">
    <property type="entry name" value="P-loop containing nucleoside triphosphate hydrolases"/>
    <property type="match status" value="1"/>
</dbReference>
<dbReference type="InterPro" id="IPR050095">
    <property type="entry name" value="ECF_ABC_transporter_ATP-bd"/>
</dbReference>
<dbReference type="CDD" id="cd03225">
    <property type="entry name" value="ABC_cobalt_CbiO_domain1"/>
    <property type="match status" value="1"/>
</dbReference>
<dbReference type="AlphaFoldDB" id="A0A1F2UHP0"/>
<proteinExistence type="inferred from homology"/>
<dbReference type="Gene3D" id="3.40.50.300">
    <property type="entry name" value="P-loop containing nucleotide triphosphate hydrolases"/>
    <property type="match status" value="1"/>
</dbReference>
<evidence type="ECO:0000313" key="11">
    <source>
        <dbReference type="Proteomes" id="UP000178086"/>
    </source>
</evidence>
<comment type="caution">
    <text evidence="10">The sequence shown here is derived from an EMBL/GenBank/DDBJ whole genome shotgun (WGS) entry which is preliminary data.</text>
</comment>
<evidence type="ECO:0000256" key="8">
    <source>
        <dbReference type="ARBA" id="ARBA00023136"/>
    </source>
</evidence>
<evidence type="ECO:0000313" key="10">
    <source>
        <dbReference type="EMBL" id="OFW32549.1"/>
    </source>
</evidence>
<dbReference type="PROSITE" id="PS00211">
    <property type="entry name" value="ABC_TRANSPORTER_1"/>
    <property type="match status" value="1"/>
</dbReference>
<dbReference type="PANTHER" id="PTHR43553">
    <property type="entry name" value="HEAVY METAL TRANSPORTER"/>
    <property type="match status" value="1"/>
</dbReference>
<dbReference type="PROSITE" id="PS50893">
    <property type="entry name" value="ABC_TRANSPORTER_2"/>
    <property type="match status" value="1"/>
</dbReference>
<dbReference type="Pfam" id="PF00005">
    <property type="entry name" value="ABC_tran"/>
    <property type="match status" value="1"/>
</dbReference>
<dbReference type="InterPro" id="IPR017871">
    <property type="entry name" value="ABC_transporter-like_CS"/>
</dbReference>
<accession>A0A1F2UHP0</accession>
<dbReference type="EMBL" id="MELI01000093">
    <property type="protein sequence ID" value="OFW32549.1"/>
    <property type="molecule type" value="Genomic_DNA"/>
</dbReference>
<dbReference type="GO" id="GO:0005524">
    <property type="term" value="F:ATP binding"/>
    <property type="evidence" value="ECO:0007669"/>
    <property type="project" value="UniProtKB-KW"/>
</dbReference>
<dbReference type="InterPro" id="IPR027417">
    <property type="entry name" value="P-loop_NTPase"/>
</dbReference>
<keyword evidence="4" id="KW-1003">Cell membrane</keyword>
<dbReference type="InterPro" id="IPR003439">
    <property type="entry name" value="ABC_transporter-like_ATP-bd"/>
</dbReference>
<dbReference type="InterPro" id="IPR003593">
    <property type="entry name" value="AAA+_ATPase"/>
</dbReference>
<dbReference type="FunFam" id="3.40.50.300:FF:000224">
    <property type="entry name" value="Energy-coupling factor transporter ATP-binding protein EcfA"/>
    <property type="match status" value="1"/>
</dbReference>
<keyword evidence="5" id="KW-0547">Nucleotide-binding</keyword>
<keyword evidence="6" id="KW-0067">ATP-binding</keyword>
<keyword evidence="7" id="KW-1278">Translocase</keyword>
<evidence type="ECO:0000256" key="6">
    <source>
        <dbReference type="ARBA" id="ARBA00022840"/>
    </source>
</evidence>
<sequence>MSEIARIGCVSHIYPDQTTVKICGLEFSVMEGEKVVILGPNGSGKTTLLQHLMGLLRPVEGEVRVFGVDPSKHFNDIIENYGVVFQHVEDQLVAPTVWDDITFGPRNYGYPEDKIESLANEIIERIGIADLKTKIPHYLSGGEKKKVALAGAMVAHPKLLILDEPFEGLDPKSKHDMLMLLNEFNRIYGTTIILTTHDINIVPAFADRAYVMVRGNIILSGAPQDVFTEAELLRSINLEPPLLAVLVSGLRDRGVSIDYTNDQEKLLDEIVALIKKP</sequence>
<dbReference type="GO" id="GO:0043190">
    <property type="term" value="C:ATP-binding cassette (ABC) transporter complex"/>
    <property type="evidence" value="ECO:0007669"/>
    <property type="project" value="TreeGrafter"/>
</dbReference>
<evidence type="ECO:0000256" key="3">
    <source>
        <dbReference type="ARBA" id="ARBA00022448"/>
    </source>
</evidence>
<dbReference type="InterPro" id="IPR015856">
    <property type="entry name" value="ABC_transpr_CbiO/EcfA_su"/>
</dbReference>
<reference evidence="10 11" key="1">
    <citation type="journal article" date="2016" name="Nat. Commun.">
        <title>Thousands of microbial genomes shed light on interconnected biogeochemical processes in an aquifer system.</title>
        <authorList>
            <person name="Anantharaman K."/>
            <person name="Brown C.T."/>
            <person name="Hug L.A."/>
            <person name="Sharon I."/>
            <person name="Castelle C.J."/>
            <person name="Probst A.J."/>
            <person name="Thomas B.C."/>
            <person name="Singh A."/>
            <person name="Wilkins M.J."/>
            <person name="Karaoz U."/>
            <person name="Brodie E.L."/>
            <person name="Williams K.H."/>
            <person name="Hubbard S.S."/>
            <person name="Banfield J.F."/>
        </authorList>
    </citation>
    <scope>NUCLEOTIDE SEQUENCE [LARGE SCALE GENOMIC DNA]</scope>
</reference>
<feature type="domain" description="ABC transporter" evidence="9">
    <location>
        <begin position="5"/>
        <end position="239"/>
    </location>
</feature>
<dbReference type="GO" id="GO:0016887">
    <property type="term" value="F:ATP hydrolysis activity"/>
    <property type="evidence" value="ECO:0007669"/>
    <property type="project" value="InterPro"/>
</dbReference>
<gene>
    <name evidence="10" type="ORF">A2074_00255</name>
</gene>
<dbReference type="GO" id="GO:0042626">
    <property type="term" value="F:ATPase-coupled transmembrane transporter activity"/>
    <property type="evidence" value="ECO:0007669"/>
    <property type="project" value="TreeGrafter"/>
</dbReference>
<organism evidence="10 11">
    <name type="scientific">Candidatus Aquicultor primus</name>
    <dbReference type="NCBI Taxonomy" id="1797195"/>
    <lineage>
        <taxon>Bacteria</taxon>
        <taxon>Bacillati</taxon>
        <taxon>Actinomycetota</taxon>
        <taxon>Candidatus Aquicultoria</taxon>
        <taxon>Candidatus Aquicultorales</taxon>
        <taxon>Candidatus Aquicultoraceae</taxon>
        <taxon>Candidatus Aquicultor</taxon>
    </lineage>
</organism>
<dbReference type="PANTHER" id="PTHR43553:SF24">
    <property type="entry name" value="ENERGY-COUPLING FACTOR TRANSPORTER ATP-BINDING PROTEIN ECFA1"/>
    <property type="match status" value="1"/>
</dbReference>
<name>A0A1F2UHP0_9ACTN</name>